<dbReference type="GO" id="GO:0042941">
    <property type="term" value="P:D-alanine transmembrane transport"/>
    <property type="evidence" value="ECO:0007669"/>
    <property type="project" value="TreeGrafter"/>
</dbReference>
<dbReference type="EMBL" id="QURN01000014">
    <property type="protein sequence ID" value="RFC65790.1"/>
    <property type="molecule type" value="Genomic_DNA"/>
</dbReference>
<dbReference type="GO" id="GO:0015192">
    <property type="term" value="F:L-phenylalanine transmembrane transporter activity"/>
    <property type="evidence" value="ECO:0007669"/>
    <property type="project" value="TreeGrafter"/>
</dbReference>
<evidence type="ECO:0000256" key="3">
    <source>
        <dbReference type="ARBA" id="ARBA00022840"/>
    </source>
</evidence>
<keyword evidence="3 5" id="KW-0067">ATP-binding</keyword>
<dbReference type="CDD" id="cd03219">
    <property type="entry name" value="ABC_Mj1267_LivG_branched"/>
    <property type="match status" value="1"/>
</dbReference>
<evidence type="ECO:0000259" key="4">
    <source>
        <dbReference type="PROSITE" id="PS50893"/>
    </source>
</evidence>
<evidence type="ECO:0000313" key="5">
    <source>
        <dbReference type="EMBL" id="RFC65790.1"/>
    </source>
</evidence>
<organism evidence="5 6">
    <name type="scientific">Mesorhizobium denitrificans</name>
    <dbReference type="NCBI Taxonomy" id="2294114"/>
    <lineage>
        <taxon>Bacteria</taxon>
        <taxon>Pseudomonadati</taxon>
        <taxon>Pseudomonadota</taxon>
        <taxon>Alphaproteobacteria</taxon>
        <taxon>Hyphomicrobiales</taxon>
        <taxon>Phyllobacteriaceae</taxon>
        <taxon>Mesorhizobium</taxon>
    </lineage>
</organism>
<evidence type="ECO:0000313" key="6">
    <source>
        <dbReference type="Proteomes" id="UP000262379"/>
    </source>
</evidence>
<dbReference type="GO" id="GO:1903806">
    <property type="term" value="P:L-isoleucine import across plasma membrane"/>
    <property type="evidence" value="ECO:0007669"/>
    <property type="project" value="TreeGrafter"/>
</dbReference>
<evidence type="ECO:0000256" key="2">
    <source>
        <dbReference type="ARBA" id="ARBA00022741"/>
    </source>
</evidence>
<dbReference type="GO" id="GO:0005524">
    <property type="term" value="F:ATP binding"/>
    <property type="evidence" value="ECO:0007669"/>
    <property type="project" value="UniProtKB-KW"/>
</dbReference>
<name>A0A371X9A9_9HYPH</name>
<dbReference type="SMART" id="SM00382">
    <property type="entry name" value="AAA"/>
    <property type="match status" value="1"/>
</dbReference>
<dbReference type="AlphaFoldDB" id="A0A371X9A9"/>
<dbReference type="InterPro" id="IPR027417">
    <property type="entry name" value="P-loop_NTPase"/>
</dbReference>
<evidence type="ECO:0000256" key="1">
    <source>
        <dbReference type="ARBA" id="ARBA00022448"/>
    </source>
</evidence>
<dbReference type="GO" id="GO:0015808">
    <property type="term" value="P:L-alanine transport"/>
    <property type="evidence" value="ECO:0007669"/>
    <property type="project" value="TreeGrafter"/>
</dbReference>
<protein>
    <submittedName>
        <fullName evidence="5">ABC transporter ATP-binding protein</fullName>
    </submittedName>
</protein>
<dbReference type="PROSITE" id="PS50893">
    <property type="entry name" value="ABC_TRANSPORTER_2"/>
    <property type="match status" value="1"/>
</dbReference>
<keyword evidence="2" id="KW-0547">Nucleotide-binding</keyword>
<sequence length="238" mass="25601">MNRLSATNITVRFGGLTVIDNVDLEIRPAEILGLIGPNGAGKSTFVNVLTGFQKPKAGAVRIGGKDITFTRPEHRVRAGLVRTFQAVRLFPGLTVAENISAAGLAIGLSVSETRKRERELVELLSLGDWINVEARALPYGIERRVGIARAMVSKPAFVMLDEPAAGMNEDEALAFLAVVGMLRERGAGVLLIEHNMGVVFKLCDRVQVLQSGRTLAVGTPDEIRSHSMVREAYLGSAA</sequence>
<proteinExistence type="predicted"/>
<feature type="domain" description="ABC transporter" evidence="4">
    <location>
        <begin position="4"/>
        <end position="236"/>
    </location>
</feature>
<dbReference type="InterPro" id="IPR051120">
    <property type="entry name" value="ABC_AA/LPS_Transport"/>
</dbReference>
<keyword evidence="1" id="KW-0813">Transport</keyword>
<dbReference type="GO" id="GO:0015188">
    <property type="term" value="F:L-isoleucine transmembrane transporter activity"/>
    <property type="evidence" value="ECO:0007669"/>
    <property type="project" value="TreeGrafter"/>
</dbReference>
<dbReference type="RefSeq" id="WP_116625162.1">
    <property type="nucleotide sequence ID" value="NZ_QURN01000014.1"/>
</dbReference>
<dbReference type="Proteomes" id="UP000262379">
    <property type="component" value="Unassembled WGS sequence"/>
</dbReference>
<keyword evidence="6" id="KW-1185">Reference proteome</keyword>
<comment type="caution">
    <text evidence="5">The sequence shown here is derived from an EMBL/GenBank/DDBJ whole genome shotgun (WGS) entry which is preliminary data.</text>
</comment>
<reference evidence="6" key="1">
    <citation type="submission" date="2018-08" db="EMBL/GenBank/DDBJ databases">
        <authorList>
            <person name="Im W.T."/>
        </authorList>
    </citation>
    <scope>NUCLEOTIDE SEQUENCE [LARGE SCALE GENOMIC DNA]</scope>
    <source>
        <strain evidence="6">LA-28</strain>
    </source>
</reference>
<accession>A0A371X9A9</accession>
<gene>
    <name evidence="5" type="ORF">DY251_17245</name>
</gene>
<dbReference type="GO" id="GO:0005886">
    <property type="term" value="C:plasma membrane"/>
    <property type="evidence" value="ECO:0007669"/>
    <property type="project" value="TreeGrafter"/>
</dbReference>
<dbReference type="PANTHER" id="PTHR45772">
    <property type="entry name" value="CONSERVED COMPONENT OF ABC TRANSPORTER FOR NATURAL AMINO ACIDS-RELATED"/>
    <property type="match status" value="1"/>
</dbReference>
<dbReference type="Pfam" id="PF12399">
    <property type="entry name" value="BCA_ABC_TP_C"/>
    <property type="match status" value="1"/>
</dbReference>
<dbReference type="InterPro" id="IPR032823">
    <property type="entry name" value="BCA_ABC_TP_C"/>
</dbReference>
<dbReference type="GO" id="GO:0005304">
    <property type="term" value="F:L-valine transmembrane transporter activity"/>
    <property type="evidence" value="ECO:0007669"/>
    <property type="project" value="TreeGrafter"/>
</dbReference>
<dbReference type="GO" id="GO:1903805">
    <property type="term" value="P:L-valine import across plasma membrane"/>
    <property type="evidence" value="ECO:0007669"/>
    <property type="project" value="TreeGrafter"/>
</dbReference>
<dbReference type="GO" id="GO:0016887">
    <property type="term" value="F:ATP hydrolysis activity"/>
    <property type="evidence" value="ECO:0007669"/>
    <property type="project" value="InterPro"/>
</dbReference>
<dbReference type="PANTHER" id="PTHR45772:SF7">
    <property type="entry name" value="AMINO ACID ABC TRANSPORTER ATP-BINDING PROTEIN"/>
    <property type="match status" value="1"/>
</dbReference>
<dbReference type="SUPFAM" id="SSF52540">
    <property type="entry name" value="P-loop containing nucleoside triphosphate hydrolases"/>
    <property type="match status" value="1"/>
</dbReference>
<dbReference type="InterPro" id="IPR003439">
    <property type="entry name" value="ABC_transporter-like_ATP-bd"/>
</dbReference>
<dbReference type="InterPro" id="IPR003593">
    <property type="entry name" value="AAA+_ATPase"/>
</dbReference>
<dbReference type="Gene3D" id="3.40.50.300">
    <property type="entry name" value="P-loop containing nucleotide triphosphate hydrolases"/>
    <property type="match status" value="1"/>
</dbReference>
<dbReference type="Pfam" id="PF00005">
    <property type="entry name" value="ABC_tran"/>
    <property type="match status" value="1"/>
</dbReference>